<dbReference type="AlphaFoldDB" id="A0A8H4Z219"/>
<name>A0A8H4Z219_9HYPO</name>
<feature type="chain" id="PRO_5034788707" evidence="1">
    <location>
        <begin position="18"/>
        <end position="336"/>
    </location>
</feature>
<dbReference type="Proteomes" id="UP000573603">
    <property type="component" value="Unassembled WGS sequence"/>
</dbReference>
<reference evidence="2 3" key="1">
    <citation type="journal article" date="2020" name="BMC Genomics">
        <title>Correction to: Identification and distribution of gene clusters required for synthesis of sphingolipid metabolism inhibitors in diverse species of the filamentous fungus Fusarium.</title>
        <authorList>
            <person name="Kim H.S."/>
            <person name="Lohmar J.M."/>
            <person name="Busman M."/>
            <person name="Brown D.W."/>
            <person name="Naumann T.A."/>
            <person name="Divon H.H."/>
            <person name="Lysoe E."/>
            <person name="Uhlig S."/>
            <person name="Proctor R.H."/>
        </authorList>
    </citation>
    <scope>NUCLEOTIDE SEQUENCE [LARGE SCALE GENOMIC DNA]</scope>
    <source>
        <strain evidence="2 3">NRRL 25214</strain>
    </source>
</reference>
<keyword evidence="3" id="KW-1185">Reference proteome</keyword>
<organism evidence="2 3">
    <name type="scientific">Fusarium anthophilum</name>
    <dbReference type="NCBI Taxonomy" id="48485"/>
    <lineage>
        <taxon>Eukaryota</taxon>
        <taxon>Fungi</taxon>
        <taxon>Dikarya</taxon>
        <taxon>Ascomycota</taxon>
        <taxon>Pezizomycotina</taxon>
        <taxon>Sordariomycetes</taxon>
        <taxon>Hypocreomycetidae</taxon>
        <taxon>Hypocreales</taxon>
        <taxon>Nectriaceae</taxon>
        <taxon>Fusarium</taxon>
        <taxon>Fusarium fujikuroi species complex</taxon>
    </lineage>
</organism>
<gene>
    <name evidence="2" type="ORF">FANTH_10171</name>
</gene>
<sequence>MRFSIFAVAAAFGSALAAPTQHSKRDDCSSSDQGTRAKFTVLVYDILDSMVSHNPDTLPLATQYRATENSHPAALGFMNAWRTITRAGKPSLLAIDTTVGSAYFALAVSEGNDELQSVLRGRVKVVDDKITELEIYINRSRGDHGFTFSAAELAENSEFLTDLPSNRTKASRETLEKVSAATFNPNTTFEAKLADDCQFTEVGGRVVDPGPNRNGSYDPLGCQFPGLPSDKNARLNLVIDEETGIVVTGAIIPGLVYPYGNISAFIPDELSAPQVAQDLWTNVTLAEGGTGLLEKAPATGEVLQVVQYYNNKIYAVQVNLYLSGPGMTSVWTSKVE</sequence>
<accession>A0A8H4Z219</accession>
<evidence type="ECO:0000313" key="2">
    <source>
        <dbReference type="EMBL" id="KAF5238843.1"/>
    </source>
</evidence>
<comment type="caution">
    <text evidence="2">The sequence shown here is derived from an EMBL/GenBank/DDBJ whole genome shotgun (WGS) entry which is preliminary data.</text>
</comment>
<keyword evidence="1" id="KW-0732">Signal</keyword>
<protein>
    <submittedName>
        <fullName evidence="2">Uncharacterized protein</fullName>
    </submittedName>
</protein>
<feature type="signal peptide" evidence="1">
    <location>
        <begin position="1"/>
        <end position="17"/>
    </location>
</feature>
<evidence type="ECO:0000256" key="1">
    <source>
        <dbReference type="SAM" id="SignalP"/>
    </source>
</evidence>
<evidence type="ECO:0000313" key="3">
    <source>
        <dbReference type="Proteomes" id="UP000573603"/>
    </source>
</evidence>
<proteinExistence type="predicted"/>
<dbReference type="EMBL" id="JABEVY010000282">
    <property type="protein sequence ID" value="KAF5238843.1"/>
    <property type="molecule type" value="Genomic_DNA"/>
</dbReference>